<gene>
    <name evidence="1" type="ORF">CAGGBEG34_1080003</name>
</gene>
<dbReference type="AlphaFoldDB" id="G2J772"/>
<keyword evidence="2" id="KW-1185">Reference proteome</keyword>
<accession>G2J772</accession>
<reference evidence="1 2" key="1">
    <citation type="submission" date="2011-08" db="EMBL/GenBank/DDBJ databases">
        <title>The genome of the obligate endobacterium of an arbuscular mycorrhizal fungus reveals an interphylum network of nutritional interactions.</title>
        <authorList>
            <person name="Ghignone S."/>
            <person name="Salvioli A."/>
            <person name="Anca I."/>
            <person name="Lumini E."/>
            <person name="Ortu G."/>
            <person name="Petiti L."/>
            <person name="Cruveiller S."/>
            <person name="Bianciotto V."/>
            <person name="Piffanelli P."/>
            <person name="Lanfranco L."/>
            <person name="Bonfante P."/>
        </authorList>
    </citation>
    <scope>NUCLEOTIDE SEQUENCE [LARGE SCALE GENOMIC DNA]</scope>
    <source>
        <strain evidence="1 2">BEG34</strain>
    </source>
</reference>
<sequence>MRELMSAQKLGRSIDEQQFNAMRMKYQMDVDENVYIGDKDLGFYGLLNAPIVENTSNVANSKNGTPQWKTKTPREILADVNELLNATWKAAGWAVMPNRILLPPEQFGYLASQIVSSAGNRSILSYLLENNICTQRGGKLEILPVKWLIGLGAGGTLGHLGTVDRMIAYRNEYERIRYPLTEIQRTPLEYRSLFQAATYWCLLGQLEFVYPATIGYRDGI</sequence>
<dbReference type="Proteomes" id="UP000054051">
    <property type="component" value="Unassembled WGS sequence"/>
</dbReference>
<dbReference type="eggNOG" id="COG4834">
    <property type="taxonomic scope" value="Bacteria"/>
</dbReference>
<organism evidence="1 2">
    <name type="scientific">Candidatus Glomeribacter gigasporarum BEG34</name>
    <dbReference type="NCBI Taxonomy" id="1070319"/>
    <lineage>
        <taxon>Bacteria</taxon>
        <taxon>Pseudomonadati</taxon>
        <taxon>Pseudomonadota</taxon>
        <taxon>Betaproteobacteria</taxon>
        <taxon>Burkholderiales</taxon>
        <taxon>Burkholderiaceae</taxon>
        <taxon>Candidatus Glomeribacter</taxon>
    </lineage>
</organism>
<name>G2J772_9BURK</name>
<proteinExistence type="predicted"/>
<comment type="caution">
    <text evidence="1">The sequence shown here is derived from an EMBL/GenBank/DDBJ whole genome shotgun (WGS) entry which is preliminary data.</text>
</comment>
<evidence type="ECO:0000313" key="1">
    <source>
        <dbReference type="EMBL" id="CCD28612.1"/>
    </source>
</evidence>
<protein>
    <submittedName>
        <fullName evidence="1">Putative bacteriophage protein</fullName>
    </submittedName>
</protein>
<dbReference type="EMBL" id="CAFB01000009">
    <property type="protein sequence ID" value="CCD28612.1"/>
    <property type="molecule type" value="Genomic_DNA"/>
</dbReference>
<evidence type="ECO:0000313" key="2">
    <source>
        <dbReference type="Proteomes" id="UP000054051"/>
    </source>
</evidence>
<dbReference type="InterPro" id="IPR020049">
    <property type="entry name" value="Major_capsid-like"/>
</dbReference>
<dbReference type="Pfam" id="PF09950">
    <property type="entry name" value="Major_capside"/>
    <property type="match status" value="1"/>
</dbReference>